<organism evidence="1 2">
    <name type="scientific">Dreissena polymorpha</name>
    <name type="common">Zebra mussel</name>
    <name type="synonym">Mytilus polymorpha</name>
    <dbReference type="NCBI Taxonomy" id="45954"/>
    <lineage>
        <taxon>Eukaryota</taxon>
        <taxon>Metazoa</taxon>
        <taxon>Spiralia</taxon>
        <taxon>Lophotrochozoa</taxon>
        <taxon>Mollusca</taxon>
        <taxon>Bivalvia</taxon>
        <taxon>Autobranchia</taxon>
        <taxon>Heteroconchia</taxon>
        <taxon>Euheterodonta</taxon>
        <taxon>Imparidentia</taxon>
        <taxon>Neoheterodontei</taxon>
        <taxon>Myida</taxon>
        <taxon>Dreissenoidea</taxon>
        <taxon>Dreissenidae</taxon>
        <taxon>Dreissena</taxon>
    </lineage>
</organism>
<evidence type="ECO:0000313" key="2">
    <source>
        <dbReference type="Proteomes" id="UP000828390"/>
    </source>
</evidence>
<evidence type="ECO:0000313" key="1">
    <source>
        <dbReference type="EMBL" id="KAH3698452.1"/>
    </source>
</evidence>
<reference evidence="1" key="1">
    <citation type="journal article" date="2019" name="bioRxiv">
        <title>The Genome of the Zebra Mussel, Dreissena polymorpha: A Resource for Invasive Species Research.</title>
        <authorList>
            <person name="McCartney M.A."/>
            <person name="Auch B."/>
            <person name="Kono T."/>
            <person name="Mallez S."/>
            <person name="Zhang Y."/>
            <person name="Obille A."/>
            <person name="Becker A."/>
            <person name="Abrahante J.E."/>
            <person name="Garbe J."/>
            <person name="Badalamenti J.P."/>
            <person name="Herman A."/>
            <person name="Mangelson H."/>
            <person name="Liachko I."/>
            <person name="Sullivan S."/>
            <person name="Sone E.D."/>
            <person name="Koren S."/>
            <person name="Silverstein K.A.T."/>
            <person name="Beckman K.B."/>
            <person name="Gohl D.M."/>
        </authorList>
    </citation>
    <scope>NUCLEOTIDE SEQUENCE</scope>
    <source>
        <strain evidence="1">Duluth1</strain>
        <tissue evidence="1">Whole animal</tissue>
    </source>
</reference>
<accession>A0A9D4BKS5</accession>
<keyword evidence="2" id="KW-1185">Reference proteome</keyword>
<gene>
    <name evidence="1" type="ORF">DPMN_085973</name>
</gene>
<sequence>MVSAKEGLDDSSVVKKYFAQHRRSTDTDAPFVVLKSRITGINRLRKKPPSLKTA</sequence>
<dbReference type="AlphaFoldDB" id="A0A9D4BKS5"/>
<name>A0A9D4BKS5_DREPO</name>
<proteinExistence type="predicted"/>
<protein>
    <submittedName>
        <fullName evidence="1">Uncharacterized protein</fullName>
    </submittedName>
</protein>
<dbReference type="Proteomes" id="UP000828390">
    <property type="component" value="Unassembled WGS sequence"/>
</dbReference>
<reference evidence="1" key="2">
    <citation type="submission" date="2020-11" db="EMBL/GenBank/DDBJ databases">
        <authorList>
            <person name="McCartney M.A."/>
            <person name="Auch B."/>
            <person name="Kono T."/>
            <person name="Mallez S."/>
            <person name="Becker A."/>
            <person name="Gohl D.M."/>
            <person name="Silverstein K.A.T."/>
            <person name="Koren S."/>
            <person name="Bechman K.B."/>
            <person name="Herman A."/>
            <person name="Abrahante J.E."/>
            <person name="Garbe J."/>
        </authorList>
    </citation>
    <scope>NUCLEOTIDE SEQUENCE</scope>
    <source>
        <strain evidence="1">Duluth1</strain>
        <tissue evidence="1">Whole animal</tissue>
    </source>
</reference>
<dbReference type="EMBL" id="JAIWYP010000016">
    <property type="protein sequence ID" value="KAH3698452.1"/>
    <property type="molecule type" value="Genomic_DNA"/>
</dbReference>
<comment type="caution">
    <text evidence="1">The sequence shown here is derived from an EMBL/GenBank/DDBJ whole genome shotgun (WGS) entry which is preliminary data.</text>
</comment>